<proteinExistence type="predicted"/>
<sequence length="241" mass="27535">MSTQEYSNEGGIRSFDGSISPDISHDELSHLVMELSLQNEYLKEHFKGLQAQFRSSDATDREYESSEEEKRLRENVRSLNREIQEQREMQRAAEDAMVHLRASHSEADSKIQELSAELIKAQQKMEQEIKERDDKYVELDSKFGRLLKRAKQRIQELQKILVGEKEAQIAELDAASTGEAVRLGAAVEAAKGELAHLKQEHEKEKESWDAAYHTLCKKLEASESACLRAEIEAAKLRNPTH</sequence>
<comment type="caution">
    <text evidence="2">The sequence shown here is derived from an EMBL/GenBank/DDBJ whole genome shotgun (WGS) entry which is preliminary data.</text>
</comment>
<gene>
    <name evidence="2" type="primary">GRIP</name>
    <name evidence="2" type="ORF">QJS10_CPA01g02562</name>
</gene>
<reference evidence="2" key="1">
    <citation type="journal article" date="2023" name="Nat. Commun.">
        <title>Diploid and tetraploid genomes of Acorus and the evolution of monocots.</title>
        <authorList>
            <person name="Ma L."/>
            <person name="Liu K.W."/>
            <person name="Li Z."/>
            <person name="Hsiao Y.Y."/>
            <person name="Qi Y."/>
            <person name="Fu T."/>
            <person name="Tang G.D."/>
            <person name="Zhang D."/>
            <person name="Sun W.H."/>
            <person name="Liu D.K."/>
            <person name="Li Y."/>
            <person name="Chen G.Z."/>
            <person name="Liu X.D."/>
            <person name="Liao X.Y."/>
            <person name="Jiang Y.T."/>
            <person name="Yu X."/>
            <person name="Hao Y."/>
            <person name="Huang J."/>
            <person name="Zhao X.W."/>
            <person name="Ke S."/>
            <person name="Chen Y.Y."/>
            <person name="Wu W.L."/>
            <person name="Hsu J.L."/>
            <person name="Lin Y.F."/>
            <person name="Huang M.D."/>
            <person name="Li C.Y."/>
            <person name="Huang L."/>
            <person name="Wang Z.W."/>
            <person name="Zhao X."/>
            <person name="Zhong W.Y."/>
            <person name="Peng D.H."/>
            <person name="Ahmad S."/>
            <person name="Lan S."/>
            <person name="Zhang J.S."/>
            <person name="Tsai W.C."/>
            <person name="Van de Peer Y."/>
            <person name="Liu Z.J."/>
        </authorList>
    </citation>
    <scope>NUCLEOTIDE SEQUENCE</scope>
    <source>
        <strain evidence="2">CP</strain>
    </source>
</reference>
<organism evidence="2 3">
    <name type="scientific">Acorus calamus</name>
    <name type="common">Sweet flag</name>
    <dbReference type="NCBI Taxonomy" id="4465"/>
    <lineage>
        <taxon>Eukaryota</taxon>
        <taxon>Viridiplantae</taxon>
        <taxon>Streptophyta</taxon>
        <taxon>Embryophyta</taxon>
        <taxon>Tracheophyta</taxon>
        <taxon>Spermatophyta</taxon>
        <taxon>Magnoliopsida</taxon>
        <taxon>Liliopsida</taxon>
        <taxon>Acoraceae</taxon>
        <taxon>Acorus</taxon>
    </lineage>
</organism>
<name>A0AAV9FHZ6_ACOCL</name>
<protein>
    <submittedName>
        <fullName evidence="2">Protein GRIP</fullName>
    </submittedName>
</protein>
<feature type="compositionally biased region" description="Basic and acidic residues" evidence="1">
    <location>
        <begin position="57"/>
        <end position="72"/>
    </location>
</feature>
<evidence type="ECO:0000313" key="2">
    <source>
        <dbReference type="EMBL" id="KAK1325550.1"/>
    </source>
</evidence>
<reference evidence="2" key="2">
    <citation type="submission" date="2023-06" db="EMBL/GenBank/DDBJ databases">
        <authorList>
            <person name="Ma L."/>
            <person name="Liu K.-W."/>
            <person name="Li Z."/>
            <person name="Hsiao Y.-Y."/>
            <person name="Qi Y."/>
            <person name="Fu T."/>
            <person name="Tang G."/>
            <person name="Zhang D."/>
            <person name="Sun W.-H."/>
            <person name="Liu D.-K."/>
            <person name="Li Y."/>
            <person name="Chen G.-Z."/>
            <person name="Liu X.-D."/>
            <person name="Liao X.-Y."/>
            <person name="Jiang Y.-T."/>
            <person name="Yu X."/>
            <person name="Hao Y."/>
            <person name="Huang J."/>
            <person name="Zhao X.-W."/>
            <person name="Ke S."/>
            <person name="Chen Y.-Y."/>
            <person name="Wu W.-L."/>
            <person name="Hsu J.-L."/>
            <person name="Lin Y.-F."/>
            <person name="Huang M.-D."/>
            <person name="Li C.-Y."/>
            <person name="Huang L."/>
            <person name="Wang Z.-W."/>
            <person name="Zhao X."/>
            <person name="Zhong W.-Y."/>
            <person name="Peng D.-H."/>
            <person name="Ahmad S."/>
            <person name="Lan S."/>
            <person name="Zhang J.-S."/>
            <person name="Tsai W.-C."/>
            <person name="Van De Peer Y."/>
            <person name="Liu Z.-J."/>
        </authorList>
    </citation>
    <scope>NUCLEOTIDE SEQUENCE</scope>
    <source>
        <strain evidence="2">CP</strain>
        <tissue evidence="2">Leaves</tissue>
    </source>
</reference>
<evidence type="ECO:0000256" key="1">
    <source>
        <dbReference type="SAM" id="MobiDB-lite"/>
    </source>
</evidence>
<evidence type="ECO:0000313" key="3">
    <source>
        <dbReference type="Proteomes" id="UP001180020"/>
    </source>
</evidence>
<dbReference type="EMBL" id="JAUJYO010000001">
    <property type="protein sequence ID" value="KAK1325550.1"/>
    <property type="molecule type" value="Genomic_DNA"/>
</dbReference>
<accession>A0AAV9FHZ6</accession>
<dbReference type="Proteomes" id="UP001180020">
    <property type="component" value="Unassembled WGS sequence"/>
</dbReference>
<dbReference type="AlphaFoldDB" id="A0AAV9FHZ6"/>
<feature type="region of interest" description="Disordered" evidence="1">
    <location>
        <begin position="1"/>
        <end position="20"/>
    </location>
</feature>
<keyword evidence="3" id="KW-1185">Reference proteome</keyword>
<feature type="region of interest" description="Disordered" evidence="1">
    <location>
        <begin position="53"/>
        <end position="72"/>
    </location>
</feature>